<comment type="similarity">
    <text evidence="1">Belongs to the SCO1/2 family.</text>
</comment>
<dbReference type="SUPFAM" id="SSF52833">
    <property type="entry name" value="Thioredoxin-like"/>
    <property type="match status" value="1"/>
</dbReference>
<keyword evidence="5" id="KW-0812">Transmembrane</keyword>
<dbReference type="PANTHER" id="PTHR12151:SF25">
    <property type="entry name" value="LINALOOL DEHYDRATASE_ISOMERASE DOMAIN-CONTAINING PROTEIN"/>
    <property type="match status" value="1"/>
</dbReference>
<sequence>MSRRQKLRISLVTALMVSVGLAAWAWLQRPQYSGLPVLKLGGDFALVNATGTPFSLADSTGRVRLLSFGFTHCPDICPMTLARYRAVLEALGNDAAQLQPIMISVDPARDTPAVLADYVAYFSPNIIGLTGSTEAIAQVAKQYGAYVSVSGDDVSHSDYLYLIDRDGRVRRLFDQQAGVQAIVQEARALMIEPREGV</sequence>
<keyword evidence="3" id="KW-0479">Metal-binding</keyword>
<dbReference type="PROSITE" id="PS51352">
    <property type="entry name" value="THIOREDOXIN_2"/>
    <property type="match status" value="1"/>
</dbReference>
<evidence type="ECO:0000259" key="6">
    <source>
        <dbReference type="PROSITE" id="PS51352"/>
    </source>
</evidence>
<feature type="binding site" evidence="3">
    <location>
        <position position="73"/>
    </location>
    <ligand>
        <name>Cu cation</name>
        <dbReference type="ChEBI" id="CHEBI:23378"/>
    </ligand>
</feature>
<dbReference type="InterPro" id="IPR036249">
    <property type="entry name" value="Thioredoxin-like_sf"/>
</dbReference>
<gene>
    <name evidence="7" type="ORF">DFR26_0693</name>
</gene>
<dbReference type="Gene3D" id="3.40.30.10">
    <property type="entry name" value="Glutaredoxin"/>
    <property type="match status" value="1"/>
</dbReference>
<organism evidence="7 8">
    <name type="scientific">Paraperlucidibaca baekdonensis</name>
    <dbReference type="NCBI Taxonomy" id="748120"/>
    <lineage>
        <taxon>Bacteria</taxon>
        <taxon>Pseudomonadati</taxon>
        <taxon>Pseudomonadota</taxon>
        <taxon>Gammaproteobacteria</taxon>
        <taxon>Moraxellales</taxon>
        <taxon>Moraxellaceae</taxon>
        <taxon>Paraperlucidibaca</taxon>
    </lineage>
</organism>
<dbReference type="InterPro" id="IPR003782">
    <property type="entry name" value="SCO1/SenC"/>
</dbReference>
<name>A0A3E0HB88_9GAMM</name>
<dbReference type="EMBL" id="QUNR01000001">
    <property type="protein sequence ID" value="REH40492.1"/>
    <property type="molecule type" value="Genomic_DNA"/>
</dbReference>
<evidence type="ECO:0000256" key="4">
    <source>
        <dbReference type="PIRSR" id="PIRSR603782-2"/>
    </source>
</evidence>
<feature type="binding site" evidence="3">
    <location>
        <position position="77"/>
    </location>
    <ligand>
        <name>Cu cation</name>
        <dbReference type="ChEBI" id="CHEBI:23378"/>
    </ligand>
</feature>
<dbReference type="RefSeq" id="WP_116207522.1">
    <property type="nucleotide sequence ID" value="NZ_QUNR01000001.1"/>
</dbReference>
<keyword evidence="8" id="KW-1185">Reference proteome</keyword>
<dbReference type="CDD" id="cd02968">
    <property type="entry name" value="SCO"/>
    <property type="match status" value="1"/>
</dbReference>
<dbReference type="GO" id="GO:0046872">
    <property type="term" value="F:metal ion binding"/>
    <property type="evidence" value="ECO:0007669"/>
    <property type="project" value="UniProtKB-KW"/>
</dbReference>
<evidence type="ECO:0000256" key="1">
    <source>
        <dbReference type="ARBA" id="ARBA00010996"/>
    </source>
</evidence>
<evidence type="ECO:0000313" key="7">
    <source>
        <dbReference type="EMBL" id="REH40492.1"/>
    </source>
</evidence>
<comment type="caution">
    <text evidence="7">The sequence shown here is derived from an EMBL/GenBank/DDBJ whole genome shotgun (WGS) entry which is preliminary data.</text>
</comment>
<dbReference type="Proteomes" id="UP000256774">
    <property type="component" value="Unassembled WGS sequence"/>
</dbReference>
<proteinExistence type="inferred from homology"/>
<accession>A0A3E0HB88</accession>
<reference evidence="7 8" key="1">
    <citation type="submission" date="2018-08" db="EMBL/GenBank/DDBJ databases">
        <title>Genomic Encyclopedia of Type Strains, Phase IV (KMG-IV): sequencing the most valuable type-strain genomes for metagenomic binning, comparative biology and taxonomic classification.</title>
        <authorList>
            <person name="Goeker M."/>
        </authorList>
    </citation>
    <scope>NUCLEOTIDE SEQUENCE [LARGE SCALE GENOMIC DNA]</scope>
    <source>
        <strain evidence="7 8">DSM 26022</strain>
    </source>
</reference>
<dbReference type="AlphaFoldDB" id="A0A3E0HB88"/>
<feature type="transmembrane region" description="Helical" evidence="5">
    <location>
        <begin position="7"/>
        <end position="27"/>
    </location>
</feature>
<evidence type="ECO:0000256" key="5">
    <source>
        <dbReference type="SAM" id="Phobius"/>
    </source>
</evidence>
<evidence type="ECO:0000256" key="2">
    <source>
        <dbReference type="ARBA" id="ARBA00023008"/>
    </source>
</evidence>
<dbReference type="Pfam" id="PF02630">
    <property type="entry name" value="SCO1-SenC"/>
    <property type="match status" value="1"/>
</dbReference>
<feature type="disulfide bond" description="Redox-active" evidence="4">
    <location>
        <begin position="73"/>
        <end position="77"/>
    </location>
</feature>
<feature type="domain" description="Thioredoxin" evidence="6">
    <location>
        <begin position="35"/>
        <end position="195"/>
    </location>
</feature>
<keyword evidence="5" id="KW-1133">Transmembrane helix</keyword>
<dbReference type="FunFam" id="3.40.30.10:FF:000013">
    <property type="entry name" value="Blast:Protein SCO1 homolog, mitochondrial"/>
    <property type="match status" value="1"/>
</dbReference>
<keyword evidence="2 3" id="KW-0186">Copper</keyword>
<keyword evidence="5" id="KW-0472">Membrane</keyword>
<protein>
    <submittedName>
        <fullName evidence="7">Protein SCO1/2</fullName>
    </submittedName>
</protein>
<dbReference type="OrthoDB" id="9790194at2"/>
<dbReference type="PANTHER" id="PTHR12151">
    <property type="entry name" value="ELECTRON TRANSPORT PROTIN SCO1/SENC FAMILY MEMBER"/>
    <property type="match status" value="1"/>
</dbReference>
<dbReference type="InterPro" id="IPR013766">
    <property type="entry name" value="Thioredoxin_domain"/>
</dbReference>
<keyword evidence="4" id="KW-1015">Disulfide bond</keyword>
<evidence type="ECO:0000256" key="3">
    <source>
        <dbReference type="PIRSR" id="PIRSR603782-1"/>
    </source>
</evidence>
<feature type="binding site" evidence="3">
    <location>
        <position position="156"/>
    </location>
    <ligand>
        <name>Cu cation</name>
        <dbReference type="ChEBI" id="CHEBI:23378"/>
    </ligand>
</feature>
<evidence type="ECO:0000313" key="8">
    <source>
        <dbReference type="Proteomes" id="UP000256774"/>
    </source>
</evidence>